<dbReference type="SUPFAM" id="SSF52540">
    <property type="entry name" value="P-loop containing nucleoside triphosphate hydrolases"/>
    <property type="match status" value="1"/>
</dbReference>
<dbReference type="EMBL" id="BARV01018712">
    <property type="protein sequence ID" value="GAI22743.1"/>
    <property type="molecule type" value="Genomic_DNA"/>
</dbReference>
<feature type="domain" description="OBG-type G" evidence="3">
    <location>
        <begin position="1"/>
        <end position="82"/>
    </location>
</feature>
<keyword evidence="1" id="KW-0547">Nucleotide-binding</keyword>
<dbReference type="Pfam" id="PF01926">
    <property type="entry name" value="MMR_HSR1"/>
    <property type="match status" value="1"/>
</dbReference>
<evidence type="ECO:0000256" key="1">
    <source>
        <dbReference type="ARBA" id="ARBA00022741"/>
    </source>
</evidence>
<dbReference type="PANTHER" id="PTHR11702">
    <property type="entry name" value="DEVELOPMENTALLY REGULATED GTP-BINDING PROTEIN-RELATED"/>
    <property type="match status" value="1"/>
</dbReference>
<dbReference type="InterPro" id="IPR006074">
    <property type="entry name" value="GTP1-OBG_CS"/>
</dbReference>
<evidence type="ECO:0000313" key="4">
    <source>
        <dbReference type="EMBL" id="GAI22743.1"/>
    </source>
</evidence>
<dbReference type="GO" id="GO:0003924">
    <property type="term" value="F:GTPase activity"/>
    <property type="evidence" value="ECO:0007669"/>
    <property type="project" value="InterPro"/>
</dbReference>
<gene>
    <name evidence="4" type="ORF">S06H3_31579</name>
</gene>
<dbReference type="Gene3D" id="3.40.50.300">
    <property type="entry name" value="P-loop containing nucleotide triphosphate hydrolases"/>
    <property type="match status" value="1"/>
</dbReference>
<evidence type="ECO:0000256" key="2">
    <source>
        <dbReference type="ARBA" id="ARBA00023134"/>
    </source>
</evidence>
<keyword evidence="2" id="KW-0342">GTP-binding</keyword>
<dbReference type="InterPro" id="IPR045086">
    <property type="entry name" value="OBG_GTPase"/>
</dbReference>
<dbReference type="InterPro" id="IPR027417">
    <property type="entry name" value="P-loop_NTPase"/>
</dbReference>
<dbReference type="PRINTS" id="PR00326">
    <property type="entry name" value="GTP1OBG"/>
</dbReference>
<dbReference type="PANTHER" id="PTHR11702:SF31">
    <property type="entry name" value="MITOCHONDRIAL RIBOSOME-ASSOCIATED GTPASE 2"/>
    <property type="match status" value="1"/>
</dbReference>
<dbReference type="PROSITE" id="PS00905">
    <property type="entry name" value="GTP1_OBG"/>
    <property type="match status" value="1"/>
</dbReference>
<proteinExistence type="predicted"/>
<name>X1LUF8_9ZZZZ</name>
<dbReference type="InterPro" id="IPR006073">
    <property type="entry name" value="GTP-bd"/>
</dbReference>
<feature type="non-terminal residue" evidence="4">
    <location>
        <position position="1"/>
    </location>
</feature>
<dbReference type="GO" id="GO:0005525">
    <property type="term" value="F:GTP binding"/>
    <property type="evidence" value="ECO:0007669"/>
    <property type="project" value="UniProtKB-KW"/>
</dbReference>
<sequence>NSGKSTIISRISAAKPKIADYPFTTLTSNLGVVTVDDEDFVIADVPGLIKGAHKGTGLGDKFLRHITRSLVLAVNLNLEFKN</sequence>
<protein>
    <recommendedName>
        <fullName evidence="3">OBG-type G domain-containing protein</fullName>
    </recommendedName>
</protein>
<dbReference type="PROSITE" id="PS51710">
    <property type="entry name" value="G_OBG"/>
    <property type="match status" value="1"/>
</dbReference>
<dbReference type="AlphaFoldDB" id="X1LUF8"/>
<accession>X1LUF8</accession>
<organism evidence="4">
    <name type="scientific">marine sediment metagenome</name>
    <dbReference type="NCBI Taxonomy" id="412755"/>
    <lineage>
        <taxon>unclassified sequences</taxon>
        <taxon>metagenomes</taxon>
        <taxon>ecological metagenomes</taxon>
    </lineage>
</organism>
<reference evidence="4" key="1">
    <citation type="journal article" date="2014" name="Front. Microbiol.">
        <title>High frequency of phylogenetically diverse reductive dehalogenase-homologous genes in deep subseafloor sedimentary metagenomes.</title>
        <authorList>
            <person name="Kawai M."/>
            <person name="Futagami T."/>
            <person name="Toyoda A."/>
            <person name="Takaki Y."/>
            <person name="Nishi S."/>
            <person name="Hori S."/>
            <person name="Arai W."/>
            <person name="Tsubouchi T."/>
            <person name="Morono Y."/>
            <person name="Uchiyama I."/>
            <person name="Ito T."/>
            <person name="Fujiyama A."/>
            <person name="Inagaki F."/>
            <person name="Takami H."/>
        </authorList>
    </citation>
    <scope>NUCLEOTIDE SEQUENCE</scope>
    <source>
        <strain evidence="4">Expedition CK06-06</strain>
    </source>
</reference>
<comment type="caution">
    <text evidence="4">The sequence shown here is derived from an EMBL/GenBank/DDBJ whole genome shotgun (WGS) entry which is preliminary data.</text>
</comment>
<dbReference type="InterPro" id="IPR031167">
    <property type="entry name" value="G_OBG"/>
</dbReference>
<evidence type="ECO:0000259" key="3">
    <source>
        <dbReference type="PROSITE" id="PS51710"/>
    </source>
</evidence>